<feature type="region of interest" description="Disordered" evidence="1">
    <location>
        <begin position="604"/>
        <end position="627"/>
    </location>
</feature>
<feature type="compositionally biased region" description="Polar residues" evidence="1">
    <location>
        <begin position="377"/>
        <end position="389"/>
    </location>
</feature>
<organism evidence="2 3">
    <name type="scientific">Byssothecium circinans</name>
    <dbReference type="NCBI Taxonomy" id="147558"/>
    <lineage>
        <taxon>Eukaryota</taxon>
        <taxon>Fungi</taxon>
        <taxon>Dikarya</taxon>
        <taxon>Ascomycota</taxon>
        <taxon>Pezizomycotina</taxon>
        <taxon>Dothideomycetes</taxon>
        <taxon>Pleosporomycetidae</taxon>
        <taxon>Pleosporales</taxon>
        <taxon>Massarineae</taxon>
        <taxon>Massarinaceae</taxon>
        <taxon>Byssothecium</taxon>
    </lineage>
</organism>
<feature type="region of interest" description="Disordered" evidence="1">
    <location>
        <begin position="39"/>
        <end position="497"/>
    </location>
</feature>
<evidence type="ECO:0000313" key="3">
    <source>
        <dbReference type="Proteomes" id="UP000800035"/>
    </source>
</evidence>
<name>A0A6A5TG22_9PLEO</name>
<feature type="compositionally biased region" description="Low complexity" evidence="1">
    <location>
        <begin position="484"/>
        <end position="497"/>
    </location>
</feature>
<sequence>MATIMSQQGIELPPSSRQDIVSALLNEYGSFGEDDASLYSMYSPAPISKELPPPPPPKTPERERKYSNDTAMPYGGRLSMRFQLRVDEPASPDSPDGSRSSLDSQPRRINYRSISRDSKPPSLKLLASNGSTAKVPPTPALASEIASPVTSSRAPRGEENKLLPPPPPEKSSRRRQQQTVMGNEFSAERPPRKDSLQSQEKGNAGNATEPVKRKPLPMKFTSLLDLKNGPRGGKNGPMPVPRARNQSMDQSRTETDEDRPRTAIQIKNGDGLEQSGNDLTKSRSNEVPQKDIPSVPVTNRLPPTPVADEIVAPAPPSKKPFLGMGLPSNPRAKHMKGKSSTGFEWTGGSKIVPSPLPAPAPNTLTPGPTPSPKKTEQVQQTTAASSTDVPQGGESRRPFSFEPAVQTPPDQEAKPAFPVSPVDASANPDANVTSPFPPRSTSRLPAAFAGLPSQQPHADSPTSSDPFASPVAPVTPENDKQPETTSNVSTPTSPVFTPLTMQPIPTAAAPLTEKHLNCYTKHRHYVWSKNDCHIMACMVCKSHQRERQWACTWCYLRICLDCAKELKDVEGRDVRTLLERKGIDVEDAIRVEEPRGRERVRSMEIYGDRTRSEGPKRVDSGAGNPSVVVWKADEESFGDEGYGNEHDFS</sequence>
<dbReference type="EMBL" id="ML977015">
    <property type="protein sequence ID" value="KAF1951773.1"/>
    <property type="molecule type" value="Genomic_DNA"/>
</dbReference>
<dbReference type="Proteomes" id="UP000800035">
    <property type="component" value="Unassembled WGS sequence"/>
</dbReference>
<feature type="compositionally biased region" description="Polar residues" evidence="1">
    <location>
        <begin position="428"/>
        <end position="443"/>
    </location>
</feature>
<feature type="compositionally biased region" description="Basic and acidic residues" evidence="1">
    <location>
        <begin position="251"/>
        <end position="261"/>
    </location>
</feature>
<gene>
    <name evidence="2" type="ORF">CC80DRAFT_193590</name>
</gene>
<evidence type="ECO:0000313" key="2">
    <source>
        <dbReference type="EMBL" id="KAF1951773.1"/>
    </source>
</evidence>
<dbReference type="AlphaFoldDB" id="A0A6A5TG22"/>
<keyword evidence="3" id="KW-1185">Reference proteome</keyword>
<reference evidence="2" key="1">
    <citation type="journal article" date="2020" name="Stud. Mycol.">
        <title>101 Dothideomycetes genomes: a test case for predicting lifestyles and emergence of pathogens.</title>
        <authorList>
            <person name="Haridas S."/>
            <person name="Albert R."/>
            <person name="Binder M."/>
            <person name="Bloem J."/>
            <person name="Labutti K."/>
            <person name="Salamov A."/>
            <person name="Andreopoulos B."/>
            <person name="Baker S."/>
            <person name="Barry K."/>
            <person name="Bills G."/>
            <person name="Bluhm B."/>
            <person name="Cannon C."/>
            <person name="Castanera R."/>
            <person name="Culley D."/>
            <person name="Daum C."/>
            <person name="Ezra D."/>
            <person name="Gonzalez J."/>
            <person name="Henrissat B."/>
            <person name="Kuo A."/>
            <person name="Liang C."/>
            <person name="Lipzen A."/>
            <person name="Lutzoni F."/>
            <person name="Magnuson J."/>
            <person name="Mondo S."/>
            <person name="Nolan M."/>
            <person name="Ohm R."/>
            <person name="Pangilinan J."/>
            <person name="Park H.-J."/>
            <person name="Ramirez L."/>
            <person name="Alfaro M."/>
            <person name="Sun H."/>
            <person name="Tritt A."/>
            <person name="Yoshinaga Y."/>
            <person name="Zwiers L.-H."/>
            <person name="Turgeon B."/>
            <person name="Goodwin S."/>
            <person name="Spatafora J."/>
            <person name="Crous P."/>
            <person name="Grigoriev I."/>
        </authorList>
    </citation>
    <scope>NUCLEOTIDE SEQUENCE</scope>
    <source>
        <strain evidence="2">CBS 675.92</strain>
    </source>
</reference>
<feature type="compositionally biased region" description="Basic and acidic residues" evidence="1">
    <location>
        <begin position="186"/>
        <end position="195"/>
    </location>
</feature>
<accession>A0A6A5TG22</accession>
<feature type="compositionally biased region" description="Basic and acidic residues" evidence="1">
    <location>
        <begin position="604"/>
        <end position="619"/>
    </location>
</feature>
<proteinExistence type="predicted"/>
<feature type="compositionally biased region" description="Polar residues" evidence="1">
    <location>
        <begin position="452"/>
        <end position="466"/>
    </location>
</feature>
<protein>
    <submittedName>
        <fullName evidence="2">Uncharacterized protein</fullName>
    </submittedName>
</protein>
<dbReference type="OrthoDB" id="5425130at2759"/>
<evidence type="ECO:0000256" key="1">
    <source>
        <dbReference type="SAM" id="MobiDB-lite"/>
    </source>
</evidence>